<evidence type="ECO:0000313" key="7">
    <source>
        <dbReference type="EMBL" id="NMH98290.1"/>
    </source>
</evidence>
<evidence type="ECO:0000256" key="2">
    <source>
        <dbReference type="ARBA" id="ARBA00022692"/>
    </source>
</evidence>
<organism evidence="7 8">
    <name type="scientific">Pseudonocardia acidicola</name>
    <dbReference type="NCBI Taxonomy" id="2724939"/>
    <lineage>
        <taxon>Bacteria</taxon>
        <taxon>Bacillati</taxon>
        <taxon>Actinomycetota</taxon>
        <taxon>Actinomycetes</taxon>
        <taxon>Pseudonocardiales</taxon>
        <taxon>Pseudonocardiaceae</taxon>
        <taxon>Pseudonocardia</taxon>
    </lineage>
</organism>
<feature type="transmembrane region" description="Helical" evidence="5">
    <location>
        <begin position="298"/>
        <end position="320"/>
    </location>
</feature>
<comment type="subcellular location">
    <subcellularLocation>
        <location evidence="1">Cell membrane</location>
        <topology evidence="1">Multi-pass membrane protein</topology>
    </subcellularLocation>
</comment>
<proteinExistence type="predicted"/>
<evidence type="ECO:0000256" key="3">
    <source>
        <dbReference type="ARBA" id="ARBA00022989"/>
    </source>
</evidence>
<evidence type="ECO:0000256" key="5">
    <source>
        <dbReference type="SAM" id="Phobius"/>
    </source>
</evidence>
<dbReference type="InterPro" id="IPR050382">
    <property type="entry name" value="MFS_Na/Anion_cotransporter"/>
</dbReference>
<feature type="domain" description="Major facilitator superfamily (MFS) profile" evidence="6">
    <location>
        <begin position="1"/>
        <end position="391"/>
    </location>
</feature>
<keyword evidence="4 5" id="KW-0472">Membrane</keyword>
<feature type="transmembrane region" description="Helical" evidence="5">
    <location>
        <begin position="240"/>
        <end position="261"/>
    </location>
</feature>
<dbReference type="InterPro" id="IPR020846">
    <property type="entry name" value="MFS_dom"/>
</dbReference>
<feature type="transmembrane region" description="Helical" evidence="5">
    <location>
        <begin position="332"/>
        <end position="355"/>
    </location>
</feature>
<dbReference type="PANTHER" id="PTHR11662">
    <property type="entry name" value="SOLUTE CARRIER FAMILY 17"/>
    <property type="match status" value="1"/>
</dbReference>
<keyword evidence="8" id="KW-1185">Reference proteome</keyword>
<evidence type="ECO:0000313" key="8">
    <source>
        <dbReference type="Proteomes" id="UP000820669"/>
    </source>
</evidence>
<feature type="transmembrane region" description="Helical" evidence="5">
    <location>
        <begin position="27"/>
        <end position="49"/>
    </location>
</feature>
<evidence type="ECO:0000256" key="4">
    <source>
        <dbReference type="ARBA" id="ARBA00023136"/>
    </source>
</evidence>
<dbReference type="SUPFAM" id="SSF103473">
    <property type="entry name" value="MFS general substrate transporter"/>
    <property type="match status" value="1"/>
</dbReference>
<dbReference type="PANTHER" id="PTHR11662:SF450">
    <property type="entry name" value="BLR1003 PROTEIN"/>
    <property type="match status" value="1"/>
</dbReference>
<feature type="transmembrane region" description="Helical" evidence="5">
    <location>
        <begin position="367"/>
        <end position="387"/>
    </location>
</feature>
<accession>A0ABX1S9P0</accession>
<keyword evidence="2 5" id="KW-0812">Transmembrane</keyword>
<feature type="transmembrane region" description="Helical" evidence="5">
    <location>
        <begin position="200"/>
        <end position="220"/>
    </location>
</feature>
<protein>
    <submittedName>
        <fullName evidence="7">MFS transporter</fullName>
    </submittedName>
</protein>
<comment type="caution">
    <text evidence="7">The sequence shown here is derived from an EMBL/GenBank/DDBJ whole genome shotgun (WGS) entry which is preliminary data.</text>
</comment>
<keyword evidence="3 5" id="KW-1133">Transmembrane helix</keyword>
<name>A0ABX1S9P0_9PSEU</name>
<dbReference type="EMBL" id="JAAXLA010000021">
    <property type="protein sequence ID" value="NMH98290.1"/>
    <property type="molecule type" value="Genomic_DNA"/>
</dbReference>
<feature type="transmembrane region" description="Helical" evidence="5">
    <location>
        <begin position="56"/>
        <end position="76"/>
    </location>
</feature>
<dbReference type="Proteomes" id="UP000820669">
    <property type="component" value="Unassembled WGS sequence"/>
</dbReference>
<sequence>MVFVDKALLGLVAQPLIRDLGLSATRFGAISSASYLLFGVTCLIAGFLADRISPRRVLIVCGLMWAVGQVPAIFAVTGGMLFTSRLAVGAAEGPAQPLSHVVAYSWFPNERRGLPAALITCGAAIGKIALAPVLALIIVTFGWRAGFASVGALALVWSVLWLATGRLGPYAAPASSAATVAASPELRVPWRRLLLTRTFLGSLAAYFTQGALAAVIFTWLPSYFQHGLGFSAAASGTLFALPSVMAIVALLSVGTITDGLLRRGVRSRIARGVFGGACIVVAGLVLCTLPWIHNAVLAIIVLMIGYGVSTTVQAVTNPAVAEIAPARQRAGVLGVLTALGTSAGVLSPILAGALLDRAATPQQGYTTAFLVFGGLVALGGLCFALLVDPDRDARRAPA</sequence>
<feature type="transmembrane region" description="Helical" evidence="5">
    <location>
        <begin position="273"/>
        <end position="292"/>
    </location>
</feature>
<dbReference type="Gene3D" id="1.20.1250.20">
    <property type="entry name" value="MFS general substrate transporter like domains"/>
    <property type="match status" value="2"/>
</dbReference>
<evidence type="ECO:0000256" key="1">
    <source>
        <dbReference type="ARBA" id="ARBA00004651"/>
    </source>
</evidence>
<dbReference type="PROSITE" id="PS50850">
    <property type="entry name" value="MFS"/>
    <property type="match status" value="1"/>
</dbReference>
<evidence type="ECO:0000259" key="6">
    <source>
        <dbReference type="PROSITE" id="PS50850"/>
    </source>
</evidence>
<feature type="transmembrane region" description="Helical" evidence="5">
    <location>
        <begin position="114"/>
        <end position="138"/>
    </location>
</feature>
<reference evidence="7 8" key="1">
    <citation type="submission" date="2020-04" db="EMBL/GenBank/DDBJ databases">
        <authorList>
            <person name="Klaysubun C."/>
            <person name="Duangmal K."/>
            <person name="Lipun K."/>
        </authorList>
    </citation>
    <scope>NUCLEOTIDE SEQUENCE [LARGE SCALE GENOMIC DNA]</scope>
    <source>
        <strain evidence="7 8">K10HN5</strain>
    </source>
</reference>
<dbReference type="Pfam" id="PF07690">
    <property type="entry name" value="MFS_1"/>
    <property type="match status" value="1"/>
</dbReference>
<dbReference type="InterPro" id="IPR036259">
    <property type="entry name" value="MFS_trans_sf"/>
</dbReference>
<gene>
    <name evidence="7" type="ORF">HF526_13350</name>
</gene>
<dbReference type="InterPro" id="IPR011701">
    <property type="entry name" value="MFS"/>
</dbReference>